<comment type="caution">
    <text evidence="9">The sequence shown here is derived from an EMBL/GenBank/DDBJ whole genome shotgun (WGS) entry which is preliminary data.</text>
</comment>
<keyword evidence="3" id="KW-0238">DNA-binding</keyword>
<feature type="compositionally biased region" description="Low complexity" evidence="7">
    <location>
        <begin position="287"/>
        <end position="299"/>
    </location>
</feature>
<feature type="compositionally biased region" description="Polar residues" evidence="7">
    <location>
        <begin position="218"/>
        <end position="234"/>
    </location>
</feature>
<evidence type="ECO:0000256" key="1">
    <source>
        <dbReference type="ARBA" id="ARBA00004123"/>
    </source>
</evidence>
<dbReference type="PANTHER" id="PTHR13044:SF14">
    <property type="entry name" value="CRYPTOCEPHAL, ISOFORM A"/>
    <property type="match status" value="1"/>
</dbReference>
<name>A0AA91Q0A4_CLALS</name>
<dbReference type="AlphaFoldDB" id="A0AA91Q0A4"/>
<evidence type="ECO:0000313" key="9">
    <source>
        <dbReference type="EMBL" id="OVF08845.1"/>
    </source>
</evidence>
<evidence type="ECO:0000259" key="8">
    <source>
        <dbReference type="PROSITE" id="PS00036"/>
    </source>
</evidence>
<dbReference type="GO" id="GO:0089713">
    <property type="term" value="C:Cbf1-Met4-Met28 complex"/>
    <property type="evidence" value="ECO:0007669"/>
    <property type="project" value="TreeGrafter"/>
</dbReference>
<dbReference type="Pfam" id="PF07716">
    <property type="entry name" value="bZIP_2"/>
    <property type="match status" value="1"/>
</dbReference>
<sequence>MPETSAALIDQLVYIDNFLNNGTGDTPQLDVDGQLSLDLAAFADDSFIFPDEDKPKDPSNGDNDENNFTSSNGHNDKNVPEMTSPLLNDISTSWLNSNEHHPPFDYDSARQAGQKALASINSKARNGAYLENALNANDQDQKDERAAEASAFHQNSQSNEQRKSRQSTINEIIPDLSHVPKFPVPPGAESSLRQAGLTHNQIDLLSALIAQHQNSLGRSINGSKSGEQTSYTQNDRLEDVKSHIVETPTLLSSSGSTVERRNDDNGQRVAQRGRLTNAVESPASITSNYSSGYSSGGNSVLSTPQTASRGSISGGSNGNNAYNELDKRKRNTAASARFRIKKKMREKEMEIKIQQLDDLIKEFEIKITELEMENRLLKNLIIEKGNQKSSQELLSLKEKAQRK</sequence>
<dbReference type="GO" id="GO:0000977">
    <property type="term" value="F:RNA polymerase II transcription regulatory region sequence-specific DNA binding"/>
    <property type="evidence" value="ECO:0007669"/>
    <property type="project" value="TreeGrafter"/>
</dbReference>
<keyword evidence="6" id="KW-0175">Coiled coil</keyword>
<organism evidence="9 10">
    <name type="scientific">Clavispora lusitaniae</name>
    <name type="common">Candida lusitaniae</name>
    <dbReference type="NCBI Taxonomy" id="36911"/>
    <lineage>
        <taxon>Eukaryota</taxon>
        <taxon>Fungi</taxon>
        <taxon>Dikarya</taxon>
        <taxon>Ascomycota</taxon>
        <taxon>Saccharomycotina</taxon>
        <taxon>Pichiomycetes</taxon>
        <taxon>Metschnikowiaceae</taxon>
        <taxon>Clavispora</taxon>
    </lineage>
</organism>
<evidence type="ECO:0000256" key="7">
    <source>
        <dbReference type="SAM" id="MobiDB-lite"/>
    </source>
</evidence>
<feature type="region of interest" description="Disordered" evidence="7">
    <location>
        <begin position="218"/>
        <end position="334"/>
    </location>
</feature>
<comment type="subcellular location">
    <subcellularLocation>
        <location evidence="1">Nucleus</location>
    </subcellularLocation>
</comment>
<protein>
    <recommendedName>
        <fullName evidence="8">BZIP domain-containing protein</fullName>
    </recommendedName>
</protein>
<keyword evidence="4" id="KW-0804">Transcription</keyword>
<feature type="compositionally biased region" description="Basic and acidic residues" evidence="7">
    <location>
        <begin position="235"/>
        <end position="244"/>
    </location>
</feature>
<dbReference type="CDD" id="cd14705">
    <property type="entry name" value="bZIP_Zip1"/>
    <property type="match status" value="1"/>
</dbReference>
<dbReference type="PROSITE" id="PS00036">
    <property type="entry name" value="BZIP_BASIC"/>
    <property type="match status" value="1"/>
</dbReference>
<dbReference type="KEGG" id="clus:A9F13_07g03322"/>
<evidence type="ECO:0000256" key="6">
    <source>
        <dbReference type="SAM" id="Coils"/>
    </source>
</evidence>
<dbReference type="GO" id="GO:0001228">
    <property type="term" value="F:DNA-binding transcription activator activity, RNA polymerase II-specific"/>
    <property type="evidence" value="ECO:0007669"/>
    <property type="project" value="TreeGrafter"/>
</dbReference>
<feature type="region of interest" description="Disordered" evidence="7">
    <location>
        <begin position="48"/>
        <end position="85"/>
    </location>
</feature>
<evidence type="ECO:0000256" key="5">
    <source>
        <dbReference type="ARBA" id="ARBA00023242"/>
    </source>
</evidence>
<keyword evidence="5" id="KW-0539">Nucleus</keyword>
<dbReference type="SUPFAM" id="SSF57959">
    <property type="entry name" value="Leucine zipper domain"/>
    <property type="match status" value="1"/>
</dbReference>
<evidence type="ECO:0000256" key="4">
    <source>
        <dbReference type="ARBA" id="ARBA00023163"/>
    </source>
</evidence>
<dbReference type="GO" id="GO:0005634">
    <property type="term" value="C:nucleus"/>
    <property type="evidence" value="ECO:0007669"/>
    <property type="project" value="UniProtKB-SubCell"/>
</dbReference>
<feature type="coiled-coil region" evidence="6">
    <location>
        <begin position="346"/>
        <end position="380"/>
    </location>
</feature>
<dbReference type="Gene3D" id="1.20.5.170">
    <property type="match status" value="1"/>
</dbReference>
<dbReference type="Proteomes" id="UP000195602">
    <property type="component" value="Unassembled WGS sequence"/>
</dbReference>
<evidence type="ECO:0000256" key="2">
    <source>
        <dbReference type="ARBA" id="ARBA00023015"/>
    </source>
</evidence>
<dbReference type="InterPro" id="IPR046347">
    <property type="entry name" value="bZIP_sf"/>
</dbReference>
<keyword evidence="2" id="KW-0805">Transcription regulation</keyword>
<evidence type="ECO:0000256" key="3">
    <source>
        <dbReference type="ARBA" id="ARBA00023125"/>
    </source>
</evidence>
<accession>A0AA91Q0A4</accession>
<proteinExistence type="predicted"/>
<dbReference type="OMA" id="VYIDNFI"/>
<dbReference type="EMBL" id="LYUB02000007">
    <property type="protein sequence ID" value="OVF08845.1"/>
    <property type="molecule type" value="Genomic_DNA"/>
</dbReference>
<reference evidence="9 10" key="1">
    <citation type="submission" date="2017-04" db="EMBL/GenBank/DDBJ databases">
        <title>Draft genome of the yeast Clavispora lusitaniae type strain CBS 6936.</title>
        <authorList>
            <person name="Durrens P."/>
            <person name="Klopp C."/>
            <person name="Biteau N."/>
            <person name="Fitton-Ouhabi V."/>
            <person name="Dementhon K."/>
            <person name="Accoceberry I."/>
            <person name="Sherman D.J."/>
            <person name="Noel T."/>
        </authorList>
    </citation>
    <scope>NUCLEOTIDE SEQUENCE [LARGE SCALE GENOMIC DNA]</scope>
    <source>
        <strain evidence="9 10">CBS 6936</strain>
    </source>
</reference>
<feature type="domain" description="BZIP" evidence="8">
    <location>
        <begin position="327"/>
        <end position="341"/>
    </location>
</feature>
<evidence type="ECO:0000313" key="10">
    <source>
        <dbReference type="Proteomes" id="UP000195602"/>
    </source>
</evidence>
<dbReference type="PANTHER" id="PTHR13044">
    <property type="entry name" value="ACTIVATING TRANSCRIPTION FACTOR ATF 4/5"/>
    <property type="match status" value="1"/>
</dbReference>
<dbReference type="InterPro" id="IPR004827">
    <property type="entry name" value="bZIP"/>
</dbReference>
<feature type="region of interest" description="Disordered" evidence="7">
    <location>
        <begin position="141"/>
        <end position="166"/>
    </location>
</feature>
<gene>
    <name evidence="9" type="ORF">A9F13_07g03322</name>
</gene>